<dbReference type="InterPro" id="IPR007197">
    <property type="entry name" value="rSAM"/>
</dbReference>
<dbReference type="EMBL" id="MTHD01000005">
    <property type="protein sequence ID" value="OMG52527.1"/>
    <property type="molecule type" value="Genomic_DNA"/>
</dbReference>
<dbReference type="PROSITE" id="PS51918">
    <property type="entry name" value="RADICAL_SAM"/>
    <property type="match status" value="1"/>
</dbReference>
<dbReference type="PANTHER" id="PTHR11228:SF7">
    <property type="entry name" value="PQQA PEPTIDE CYCLASE"/>
    <property type="match status" value="1"/>
</dbReference>
<dbReference type="OrthoDB" id="9782387at2"/>
<evidence type="ECO:0000256" key="9">
    <source>
        <dbReference type="ARBA" id="ARBA00073867"/>
    </source>
</evidence>
<dbReference type="GO" id="GO:0046872">
    <property type="term" value="F:metal ion binding"/>
    <property type="evidence" value="ECO:0007669"/>
    <property type="project" value="UniProtKB-KW"/>
</dbReference>
<dbReference type="Pfam" id="PF04055">
    <property type="entry name" value="Radical_SAM"/>
    <property type="match status" value="1"/>
</dbReference>
<dbReference type="SFLD" id="SFLDS00029">
    <property type="entry name" value="Radical_SAM"/>
    <property type="match status" value="1"/>
</dbReference>
<dbReference type="SFLD" id="SFLDG01386">
    <property type="entry name" value="main_SPASM_domain-containing"/>
    <property type="match status" value="1"/>
</dbReference>
<evidence type="ECO:0000256" key="5">
    <source>
        <dbReference type="ARBA" id="ARBA00023004"/>
    </source>
</evidence>
<name>A0A1R1I1E3_9RHOO</name>
<dbReference type="AlphaFoldDB" id="A0A1R1I1E3"/>
<dbReference type="SFLD" id="SFLDG01385">
    <property type="entry name" value="heme_carboxy_lyase_like"/>
    <property type="match status" value="1"/>
</dbReference>
<dbReference type="RefSeq" id="WP_076096524.1">
    <property type="nucleotide sequence ID" value="NZ_MTHD01000005.1"/>
</dbReference>
<evidence type="ECO:0000256" key="4">
    <source>
        <dbReference type="ARBA" id="ARBA00022723"/>
    </source>
</evidence>
<keyword evidence="5" id="KW-0408">Iron</keyword>
<evidence type="ECO:0000256" key="6">
    <source>
        <dbReference type="ARBA" id="ARBA00023014"/>
    </source>
</evidence>
<dbReference type="SFLD" id="SFLDG01067">
    <property type="entry name" value="SPASM/twitch_domain_containing"/>
    <property type="match status" value="1"/>
</dbReference>
<dbReference type="Gene3D" id="3.20.20.70">
    <property type="entry name" value="Aldolase class I"/>
    <property type="match status" value="1"/>
</dbReference>
<comment type="cofactor">
    <cofactor evidence="1">
        <name>[4Fe-4S] cluster</name>
        <dbReference type="ChEBI" id="CHEBI:49883"/>
    </cofactor>
</comment>
<keyword evidence="12" id="KW-1185">Reference proteome</keyword>
<evidence type="ECO:0000256" key="2">
    <source>
        <dbReference type="ARBA" id="ARBA00022485"/>
    </source>
</evidence>
<keyword evidence="4" id="KW-0479">Metal-binding</keyword>
<dbReference type="InterPro" id="IPR006638">
    <property type="entry name" value="Elp3/MiaA/NifB-like_rSAM"/>
</dbReference>
<proteinExistence type="inferred from homology"/>
<keyword evidence="6" id="KW-0411">Iron-sulfur</keyword>
<dbReference type="PANTHER" id="PTHR11228">
    <property type="entry name" value="RADICAL SAM DOMAIN PROTEIN"/>
    <property type="match status" value="1"/>
</dbReference>
<dbReference type="FunFam" id="3.20.20.70:FF:000188">
    <property type="entry name" value="Mycofactocin radical SAM maturase MftC"/>
    <property type="match status" value="1"/>
</dbReference>
<dbReference type="GO" id="GO:0003824">
    <property type="term" value="F:catalytic activity"/>
    <property type="evidence" value="ECO:0007669"/>
    <property type="project" value="InterPro"/>
</dbReference>
<dbReference type="CDD" id="cd01335">
    <property type="entry name" value="Radical_SAM"/>
    <property type="match status" value="1"/>
</dbReference>
<dbReference type="SMART" id="SM00729">
    <property type="entry name" value="Elp3"/>
    <property type="match status" value="1"/>
</dbReference>
<keyword evidence="2" id="KW-0004">4Fe-4S</keyword>
<dbReference type="InterPro" id="IPR050377">
    <property type="entry name" value="Radical_SAM_PqqE_MftC-like"/>
</dbReference>
<dbReference type="PIRSF" id="PIRSF037420">
    <property type="entry name" value="PQQ_syn_pqqE"/>
    <property type="match status" value="1"/>
</dbReference>
<comment type="caution">
    <text evidence="11">The sequence shown here is derived from an EMBL/GenBank/DDBJ whole genome shotgun (WGS) entry which is preliminary data.</text>
</comment>
<dbReference type="SFLD" id="SFLDF00393">
    <property type="entry name" value="heme_D1_biosynthesis_(NirJ-lik"/>
    <property type="match status" value="1"/>
</dbReference>
<evidence type="ECO:0000313" key="11">
    <source>
        <dbReference type="EMBL" id="OMG52527.1"/>
    </source>
</evidence>
<dbReference type="STRING" id="418702.BJN45_14655"/>
<evidence type="ECO:0000256" key="8">
    <source>
        <dbReference type="ARBA" id="ARBA00056787"/>
    </source>
</evidence>
<organism evidence="11 12">
    <name type="scientific">Azonexus hydrophilus</name>
    <dbReference type="NCBI Taxonomy" id="418702"/>
    <lineage>
        <taxon>Bacteria</taxon>
        <taxon>Pseudomonadati</taxon>
        <taxon>Pseudomonadota</taxon>
        <taxon>Betaproteobacteria</taxon>
        <taxon>Rhodocyclales</taxon>
        <taxon>Azonexaceae</taxon>
        <taxon>Azonexus</taxon>
    </lineage>
</organism>
<feature type="domain" description="Radical SAM core" evidence="10">
    <location>
        <begin position="22"/>
        <end position="234"/>
    </location>
</feature>
<dbReference type="InterPro" id="IPR058240">
    <property type="entry name" value="rSAM_sf"/>
</dbReference>
<sequence>MFRISQFIAEIDQPTPVGPHRDPPGPVVIWNLLRRCNLTCRHCYSVSTDTNFAGELSTPEIYVVLEDLKAARVPVLILSGGEPLLHPDIFTIARRAKAMGFYVALSSNGTLIDENNIAEIAACDFDYVGISLDGLGAVHDRFRRLEGAFDASLHAIRLCRERALKVGVRYTMTRDNAGDLAGLLELVEREQIDRFYFSHLNYAGRGNKNRAEDAQHRLTREAMEQLFETCLDYRRRGIAKEFTTGNNDADGAFFLHWVRRRFPERAAHIAAKLAQWGGNASGVNVANIDNRGIVHPDTMWWHYPLASVRERRFADIWADLSDPLMAGLKQRPRPVEGRCASCRHLAICNGNTRVRAQQLTGNVWAEDPGCYLTDEEIAA</sequence>
<dbReference type="InterPro" id="IPR034480">
    <property type="entry name" value="Heme_synthase-like"/>
</dbReference>
<evidence type="ECO:0000256" key="1">
    <source>
        <dbReference type="ARBA" id="ARBA00001966"/>
    </source>
</evidence>
<dbReference type="InterPro" id="IPR023992">
    <property type="entry name" value="HemeD1_Synth_NirJ"/>
</dbReference>
<evidence type="ECO:0000313" key="12">
    <source>
        <dbReference type="Proteomes" id="UP000187526"/>
    </source>
</evidence>
<evidence type="ECO:0000256" key="7">
    <source>
        <dbReference type="ARBA" id="ARBA00023462"/>
    </source>
</evidence>
<gene>
    <name evidence="11" type="ORF">BJN45_14655</name>
</gene>
<dbReference type="InterPro" id="IPR013785">
    <property type="entry name" value="Aldolase_TIM"/>
</dbReference>
<dbReference type="Proteomes" id="UP000187526">
    <property type="component" value="Unassembled WGS sequence"/>
</dbReference>
<comment type="function">
    <text evidence="8">Involved in heme d1 biosynthesis. Radical SAM enzyme that catalyzes the removal of two propionate side chains from the intermediate 12,18-didecarboxysiroheme (DDSH) and may introduce the keto functions on rings A and B, yielding the heme d1 precursor dihydro-heme d1.</text>
</comment>
<protein>
    <recommendedName>
        <fullName evidence="9">Pre-heme d1 synthase</fullName>
    </recommendedName>
</protein>
<comment type="similarity">
    <text evidence="7">Belongs to the radical SAM superfamily.</text>
</comment>
<dbReference type="GO" id="GO:0006783">
    <property type="term" value="P:heme biosynthetic process"/>
    <property type="evidence" value="ECO:0007669"/>
    <property type="project" value="TreeGrafter"/>
</dbReference>
<accession>A0A1R1I1E3</accession>
<dbReference type="SUPFAM" id="SSF102114">
    <property type="entry name" value="Radical SAM enzymes"/>
    <property type="match status" value="1"/>
</dbReference>
<evidence type="ECO:0000259" key="10">
    <source>
        <dbReference type="PROSITE" id="PS51918"/>
    </source>
</evidence>
<dbReference type="InterPro" id="IPR017200">
    <property type="entry name" value="PqqE-like"/>
</dbReference>
<dbReference type="GO" id="GO:0051539">
    <property type="term" value="F:4 iron, 4 sulfur cluster binding"/>
    <property type="evidence" value="ECO:0007669"/>
    <property type="project" value="UniProtKB-KW"/>
</dbReference>
<keyword evidence="3" id="KW-0949">S-adenosyl-L-methionine</keyword>
<reference evidence="11 12" key="1">
    <citation type="submission" date="2016-10" db="EMBL/GenBank/DDBJ databases">
        <title>Alkaliphiles isolated from bioreactors.</title>
        <authorList>
            <person name="Salah Z."/>
            <person name="Rout S.P."/>
            <person name="Humphreys P.N."/>
        </authorList>
    </citation>
    <scope>NUCLEOTIDE SEQUENCE [LARGE SCALE GENOMIC DNA]</scope>
    <source>
        <strain evidence="11 12">ZS02</strain>
    </source>
</reference>
<dbReference type="NCBIfam" id="TIGR04051">
    <property type="entry name" value="rSAM_NirJ"/>
    <property type="match status" value="1"/>
</dbReference>
<evidence type="ECO:0000256" key="3">
    <source>
        <dbReference type="ARBA" id="ARBA00022691"/>
    </source>
</evidence>